<dbReference type="SUPFAM" id="SSF102462">
    <property type="entry name" value="Peptidyl-tRNA hydrolase II"/>
    <property type="match status" value="1"/>
</dbReference>
<name>A0AAD5VMW0_9AGAR</name>
<evidence type="ECO:0000313" key="7">
    <source>
        <dbReference type="Proteomes" id="UP001213000"/>
    </source>
</evidence>
<keyword evidence="5" id="KW-0472">Membrane</keyword>
<dbReference type="PANTHER" id="PTHR12649:SF11">
    <property type="entry name" value="PEPTIDYL-TRNA HYDROLASE 2, MITOCHONDRIAL"/>
    <property type="match status" value="1"/>
</dbReference>
<dbReference type="EC" id="3.1.1.29" evidence="1"/>
<feature type="transmembrane region" description="Helical" evidence="5">
    <location>
        <begin position="6"/>
        <end position="26"/>
    </location>
</feature>
<keyword evidence="7" id="KW-1185">Reference proteome</keyword>
<evidence type="ECO:0000256" key="2">
    <source>
        <dbReference type="ARBA" id="ARBA00022801"/>
    </source>
</evidence>
<proteinExistence type="inferred from homology"/>
<dbReference type="GO" id="GO:0005829">
    <property type="term" value="C:cytosol"/>
    <property type="evidence" value="ECO:0007669"/>
    <property type="project" value="TreeGrafter"/>
</dbReference>
<sequence length="159" mass="16745">MAFQDSLSVASGVTLVIASAGIGFLVGTRLYAKNLTNVTESTAGHETVALSASEECKMVLVVRTDLGMSTGKIAAQCSHATLACYQSLQQTNRTVGLHPFNEETKIALKCSDEAELLDLQNQATRLKLCARSIRDAGRTQIAAGSRTVLGIVGMAPFGL</sequence>
<dbReference type="FunFam" id="3.40.1490.10:FF:000001">
    <property type="entry name" value="Peptidyl-tRNA hydrolase 2"/>
    <property type="match status" value="1"/>
</dbReference>
<evidence type="ECO:0000313" key="6">
    <source>
        <dbReference type="EMBL" id="KAJ3564703.1"/>
    </source>
</evidence>
<dbReference type="InterPro" id="IPR002833">
    <property type="entry name" value="PTH2"/>
</dbReference>
<evidence type="ECO:0000256" key="1">
    <source>
        <dbReference type="ARBA" id="ARBA00013260"/>
    </source>
</evidence>
<comment type="catalytic activity">
    <reaction evidence="4">
        <text>an N-acyl-L-alpha-aminoacyl-tRNA + H2O = an N-acyl-L-amino acid + a tRNA + H(+)</text>
        <dbReference type="Rhea" id="RHEA:54448"/>
        <dbReference type="Rhea" id="RHEA-COMP:10123"/>
        <dbReference type="Rhea" id="RHEA-COMP:13883"/>
        <dbReference type="ChEBI" id="CHEBI:15377"/>
        <dbReference type="ChEBI" id="CHEBI:15378"/>
        <dbReference type="ChEBI" id="CHEBI:59874"/>
        <dbReference type="ChEBI" id="CHEBI:78442"/>
        <dbReference type="ChEBI" id="CHEBI:138191"/>
        <dbReference type="EC" id="3.1.1.29"/>
    </reaction>
</comment>
<keyword evidence="2" id="KW-0378">Hydrolase</keyword>
<dbReference type="Proteomes" id="UP001213000">
    <property type="component" value="Unassembled WGS sequence"/>
</dbReference>
<dbReference type="AlphaFoldDB" id="A0AAD5VMW0"/>
<reference evidence="6" key="1">
    <citation type="submission" date="2022-07" db="EMBL/GenBank/DDBJ databases">
        <title>Genome Sequence of Leucocoprinus birnbaumii.</title>
        <authorList>
            <person name="Buettner E."/>
        </authorList>
    </citation>
    <scope>NUCLEOTIDE SEQUENCE</scope>
    <source>
        <strain evidence="6">VT141</strain>
    </source>
</reference>
<evidence type="ECO:0000256" key="5">
    <source>
        <dbReference type="SAM" id="Phobius"/>
    </source>
</evidence>
<dbReference type="NCBIfam" id="TIGR00283">
    <property type="entry name" value="arch_pth2"/>
    <property type="match status" value="1"/>
</dbReference>
<keyword evidence="5" id="KW-0812">Transmembrane</keyword>
<accession>A0AAD5VMW0</accession>
<dbReference type="PANTHER" id="PTHR12649">
    <property type="entry name" value="PEPTIDYL-TRNA HYDROLASE 2"/>
    <property type="match status" value="1"/>
</dbReference>
<comment type="similarity">
    <text evidence="3">Belongs to the PTH2 family.</text>
</comment>
<keyword evidence="5" id="KW-1133">Transmembrane helix</keyword>
<dbReference type="EMBL" id="JANIEX010000637">
    <property type="protein sequence ID" value="KAJ3564703.1"/>
    <property type="molecule type" value="Genomic_DNA"/>
</dbReference>
<dbReference type="GO" id="GO:0004045">
    <property type="term" value="F:peptidyl-tRNA hydrolase activity"/>
    <property type="evidence" value="ECO:0007669"/>
    <property type="project" value="UniProtKB-EC"/>
</dbReference>
<evidence type="ECO:0000256" key="3">
    <source>
        <dbReference type="ARBA" id="ARBA00038050"/>
    </source>
</evidence>
<dbReference type="InterPro" id="IPR023476">
    <property type="entry name" value="Pep_tRNA_hydro_II_dom_sf"/>
</dbReference>
<evidence type="ECO:0000256" key="4">
    <source>
        <dbReference type="ARBA" id="ARBA00048707"/>
    </source>
</evidence>
<dbReference type="Pfam" id="PF01981">
    <property type="entry name" value="PTH2"/>
    <property type="match status" value="1"/>
</dbReference>
<protein>
    <recommendedName>
        <fullName evidence="1">peptidyl-tRNA hydrolase</fullName>
        <ecNumber evidence="1">3.1.1.29</ecNumber>
    </recommendedName>
</protein>
<dbReference type="Gene3D" id="3.40.1490.10">
    <property type="entry name" value="Bit1"/>
    <property type="match status" value="1"/>
</dbReference>
<organism evidence="6 7">
    <name type="scientific">Leucocoprinus birnbaumii</name>
    <dbReference type="NCBI Taxonomy" id="56174"/>
    <lineage>
        <taxon>Eukaryota</taxon>
        <taxon>Fungi</taxon>
        <taxon>Dikarya</taxon>
        <taxon>Basidiomycota</taxon>
        <taxon>Agaricomycotina</taxon>
        <taxon>Agaricomycetes</taxon>
        <taxon>Agaricomycetidae</taxon>
        <taxon>Agaricales</taxon>
        <taxon>Agaricineae</taxon>
        <taxon>Agaricaceae</taxon>
        <taxon>Leucocoprinus</taxon>
    </lineage>
</organism>
<comment type="caution">
    <text evidence="6">The sequence shown here is derived from an EMBL/GenBank/DDBJ whole genome shotgun (WGS) entry which is preliminary data.</text>
</comment>
<gene>
    <name evidence="6" type="ORF">NP233_g8122</name>
</gene>